<dbReference type="InterPro" id="IPR022062">
    <property type="entry name" value="DUF3618"/>
</dbReference>
<comment type="caution">
    <text evidence="3">The sequence shown here is derived from an EMBL/GenBank/DDBJ whole genome shotgun (WGS) entry which is preliminary data.</text>
</comment>
<reference evidence="3 4" key="1">
    <citation type="submission" date="2020-07" db="EMBL/GenBank/DDBJ databases">
        <title>Sequencing the genomes of 1000 actinobacteria strains.</title>
        <authorList>
            <person name="Klenk H.-P."/>
        </authorList>
    </citation>
    <scope>NUCLEOTIDE SEQUENCE [LARGE SCALE GENOMIC DNA]</scope>
    <source>
        <strain evidence="3 4">DSM 44121</strain>
    </source>
</reference>
<evidence type="ECO:0000313" key="3">
    <source>
        <dbReference type="EMBL" id="MBA8811079.1"/>
    </source>
</evidence>
<gene>
    <name evidence="3" type="ORF">FHX71_005086</name>
</gene>
<feature type="transmembrane region" description="Helical" evidence="2">
    <location>
        <begin position="83"/>
        <end position="104"/>
    </location>
</feature>
<evidence type="ECO:0000313" key="4">
    <source>
        <dbReference type="Proteomes" id="UP000540568"/>
    </source>
</evidence>
<accession>A0A7W3PGY7</accession>
<dbReference type="AlphaFoldDB" id="A0A7W3PGY7"/>
<protein>
    <recommendedName>
        <fullName evidence="5">DUF3618 domain-containing protein</fullName>
    </recommendedName>
</protein>
<keyword evidence="4" id="KW-1185">Reference proteome</keyword>
<dbReference type="Pfam" id="PF12277">
    <property type="entry name" value="DUF3618"/>
    <property type="match status" value="1"/>
</dbReference>
<feature type="region of interest" description="Disordered" evidence="1">
    <location>
        <begin position="52"/>
        <end position="77"/>
    </location>
</feature>
<keyword evidence="2" id="KW-1133">Transmembrane helix</keyword>
<name>A0A7W3PGY7_9MICO</name>
<keyword evidence="2" id="KW-0812">Transmembrane</keyword>
<keyword evidence="2" id="KW-0472">Membrane</keyword>
<dbReference type="EMBL" id="JACGWV010000003">
    <property type="protein sequence ID" value="MBA8811079.1"/>
    <property type="molecule type" value="Genomic_DNA"/>
</dbReference>
<evidence type="ECO:0000256" key="2">
    <source>
        <dbReference type="SAM" id="Phobius"/>
    </source>
</evidence>
<dbReference type="RefSeq" id="WP_182620270.1">
    <property type="nucleotide sequence ID" value="NZ_BAAATF010000009.1"/>
</dbReference>
<evidence type="ECO:0000256" key="1">
    <source>
        <dbReference type="SAM" id="MobiDB-lite"/>
    </source>
</evidence>
<dbReference type="Proteomes" id="UP000540568">
    <property type="component" value="Unassembled WGS sequence"/>
</dbReference>
<sequence>MSTPTPPPTPSSRELEAEVLRTRADLAATIDELTTRLSPGYQASRIAQEAKQAASDAGAMASGAFGHKNGPAPDPRRARNAKVVIGAALGLVAIGTAVVVTAVLRRARG</sequence>
<proteinExistence type="predicted"/>
<evidence type="ECO:0008006" key="5">
    <source>
        <dbReference type="Google" id="ProtNLM"/>
    </source>
</evidence>
<feature type="compositionally biased region" description="Low complexity" evidence="1">
    <location>
        <begin position="52"/>
        <end position="64"/>
    </location>
</feature>
<organism evidence="3 4">
    <name type="scientific">Promicromonospora sukumoe</name>
    <dbReference type="NCBI Taxonomy" id="88382"/>
    <lineage>
        <taxon>Bacteria</taxon>
        <taxon>Bacillati</taxon>
        <taxon>Actinomycetota</taxon>
        <taxon>Actinomycetes</taxon>
        <taxon>Micrococcales</taxon>
        <taxon>Promicromonosporaceae</taxon>
        <taxon>Promicromonospora</taxon>
    </lineage>
</organism>